<feature type="region of interest" description="Disordered" evidence="1">
    <location>
        <begin position="72"/>
        <end position="97"/>
    </location>
</feature>
<evidence type="ECO:0000313" key="2">
    <source>
        <dbReference type="EnsemblPlants" id="LPERR10G01010.1"/>
    </source>
</evidence>
<reference evidence="3" key="2">
    <citation type="submission" date="2013-12" db="EMBL/GenBank/DDBJ databases">
        <authorList>
            <person name="Yu Y."/>
            <person name="Lee S."/>
            <person name="de Baynast K."/>
            <person name="Wissotski M."/>
            <person name="Liu L."/>
            <person name="Talag J."/>
            <person name="Goicoechea J."/>
            <person name="Angelova A."/>
            <person name="Jetty R."/>
            <person name="Kudrna D."/>
            <person name="Golser W."/>
            <person name="Rivera L."/>
            <person name="Zhang J."/>
            <person name="Wing R."/>
        </authorList>
    </citation>
    <scope>NUCLEOTIDE SEQUENCE</scope>
</reference>
<dbReference type="HOGENOM" id="CLU_2349795_0_0_1"/>
<protein>
    <submittedName>
        <fullName evidence="2">Uncharacterized protein</fullName>
    </submittedName>
</protein>
<proteinExistence type="predicted"/>
<reference evidence="2 3" key="1">
    <citation type="submission" date="2012-08" db="EMBL/GenBank/DDBJ databases">
        <title>Oryza genome evolution.</title>
        <authorList>
            <person name="Wing R.A."/>
        </authorList>
    </citation>
    <scope>NUCLEOTIDE SEQUENCE</scope>
</reference>
<name>A0A0D9XHI6_9ORYZ</name>
<evidence type="ECO:0000313" key="3">
    <source>
        <dbReference type="Proteomes" id="UP000032180"/>
    </source>
</evidence>
<organism evidence="2 3">
    <name type="scientific">Leersia perrieri</name>
    <dbReference type="NCBI Taxonomy" id="77586"/>
    <lineage>
        <taxon>Eukaryota</taxon>
        <taxon>Viridiplantae</taxon>
        <taxon>Streptophyta</taxon>
        <taxon>Embryophyta</taxon>
        <taxon>Tracheophyta</taxon>
        <taxon>Spermatophyta</taxon>
        <taxon>Magnoliopsida</taxon>
        <taxon>Liliopsida</taxon>
        <taxon>Poales</taxon>
        <taxon>Poaceae</taxon>
        <taxon>BOP clade</taxon>
        <taxon>Oryzoideae</taxon>
        <taxon>Oryzeae</taxon>
        <taxon>Oryzinae</taxon>
        <taxon>Leersia</taxon>
    </lineage>
</organism>
<dbReference type="AlphaFoldDB" id="A0A0D9XHI6"/>
<reference evidence="2" key="3">
    <citation type="submission" date="2015-04" db="UniProtKB">
        <authorList>
            <consortium name="EnsemblPlants"/>
        </authorList>
    </citation>
    <scope>IDENTIFICATION</scope>
</reference>
<dbReference type="Gramene" id="LPERR10G01010.1">
    <property type="protein sequence ID" value="LPERR10G01010.1"/>
    <property type="gene ID" value="LPERR10G01010"/>
</dbReference>
<dbReference type="EnsemblPlants" id="LPERR10G01010.1">
    <property type="protein sequence ID" value="LPERR10G01010.1"/>
    <property type="gene ID" value="LPERR10G01010"/>
</dbReference>
<dbReference type="Proteomes" id="UP000032180">
    <property type="component" value="Chromosome 10"/>
</dbReference>
<evidence type="ECO:0000256" key="1">
    <source>
        <dbReference type="SAM" id="MobiDB-lite"/>
    </source>
</evidence>
<sequence>MYRQYSVLFGPIPDAYDNLGRRYVRRRCRRAQLRQQQYQDKESIERFLELEKSKVVVTASGGQRPVMVTAAARGGRGPRWRKGAVQAPSSRHRWMHR</sequence>
<keyword evidence="3" id="KW-1185">Reference proteome</keyword>
<accession>A0A0D9XHI6</accession>